<reference evidence="1 2" key="1">
    <citation type="submission" date="2015-09" db="EMBL/GenBank/DDBJ databases">
        <title>Trachymyrmex cornetzi WGS genome.</title>
        <authorList>
            <person name="Nygaard S."/>
            <person name="Hu H."/>
            <person name="Boomsma J."/>
            <person name="Zhang G."/>
        </authorList>
    </citation>
    <scope>NUCLEOTIDE SEQUENCE [LARGE SCALE GENOMIC DNA]</scope>
    <source>
        <strain evidence="1">Tcor2-1</strain>
        <tissue evidence="1">Whole body</tissue>
    </source>
</reference>
<name>A0A195DKS5_9HYME</name>
<evidence type="ECO:0000313" key="2">
    <source>
        <dbReference type="Proteomes" id="UP000078492"/>
    </source>
</evidence>
<proteinExistence type="predicted"/>
<gene>
    <name evidence="1" type="ORF">ALC57_14464</name>
</gene>
<dbReference type="AlphaFoldDB" id="A0A195DKS5"/>
<organism evidence="1 2">
    <name type="scientific">Trachymyrmex cornetzi</name>
    <dbReference type="NCBI Taxonomy" id="471704"/>
    <lineage>
        <taxon>Eukaryota</taxon>
        <taxon>Metazoa</taxon>
        <taxon>Ecdysozoa</taxon>
        <taxon>Arthropoda</taxon>
        <taxon>Hexapoda</taxon>
        <taxon>Insecta</taxon>
        <taxon>Pterygota</taxon>
        <taxon>Neoptera</taxon>
        <taxon>Endopterygota</taxon>
        <taxon>Hymenoptera</taxon>
        <taxon>Apocrita</taxon>
        <taxon>Aculeata</taxon>
        <taxon>Formicoidea</taxon>
        <taxon>Formicidae</taxon>
        <taxon>Myrmicinae</taxon>
        <taxon>Trachymyrmex</taxon>
    </lineage>
</organism>
<protein>
    <submittedName>
        <fullName evidence="1">Uncharacterized protein</fullName>
    </submittedName>
</protein>
<evidence type="ECO:0000313" key="1">
    <source>
        <dbReference type="EMBL" id="KYN13451.1"/>
    </source>
</evidence>
<keyword evidence="2" id="KW-1185">Reference proteome</keyword>
<dbReference type="EMBL" id="KQ980765">
    <property type="protein sequence ID" value="KYN13451.1"/>
    <property type="molecule type" value="Genomic_DNA"/>
</dbReference>
<feature type="non-terminal residue" evidence="1">
    <location>
        <position position="1"/>
    </location>
</feature>
<accession>A0A195DKS5</accession>
<sequence length="176" mass="20128">ANDVDEMLLSGEHVTRPRRIEINAFASRIPASYDEEARDGYRPQHSNELLSLGGRRHYRESRPSLRYRAVVICDKWAVALGWSETIVEKLFVHIDRACCIKAHREKRADAEDAKVSTSDCSTISYTDFLLTESKEVEEILGDPTLHSLPKSEDDFLHNSSSDVNLDFKWNDPLTHQ</sequence>
<dbReference type="Proteomes" id="UP000078492">
    <property type="component" value="Unassembled WGS sequence"/>
</dbReference>